<dbReference type="SUPFAM" id="SSF47413">
    <property type="entry name" value="lambda repressor-like DNA-binding domains"/>
    <property type="match status" value="1"/>
</dbReference>
<accession>A0ABS3QA52</accession>
<dbReference type="EMBL" id="JAGETZ010000001">
    <property type="protein sequence ID" value="MBO2007719.1"/>
    <property type="molecule type" value="Genomic_DNA"/>
</dbReference>
<proteinExistence type="predicted"/>
<comment type="caution">
    <text evidence="2">The sequence shown here is derived from an EMBL/GenBank/DDBJ whole genome shotgun (WGS) entry which is preliminary data.</text>
</comment>
<evidence type="ECO:0000313" key="3">
    <source>
        <dbReference type="Proteomes" id="UP000664369"/>
    </source>
</evidence>
<dbReference type="RefSeq" id="WP_208173251.1">
    <property type="nucleotide sequence ID" value="NZ_JAGETZ010000001.1"/>
</dbReference>
<feature type="region of interest" description="Disordered" evidence="1">
    <location>
        <begin position="65"/>
        <end position="84"/>
    </location>
</feature>
<evidence type="ECO:0000256" key="1">
    <source>
        <dbReference type="SAM" id="MobiDB-lite"/>
    </source>
</evidence>
<dbReference type="Proteomes" id="UP000664369">
    <property type="component" value="Unassembled WGS sequence"/>
</dbReference>
<dbReference type="Gene3D" id="1.10.260.40">
    <property type="entry name" value="lambda repressor-like DNA-binding domains"/>
    <property type="match status" value="1"/>
</dbReference>
<reference evidence="2 3" key="1">
    <citation type="submission" date="2021-03" db="EMBL/GenBank/DDBJ databases">
        <authorList>
            <person name="Kim M.K."/>
        </authorList>
    </citation>
    <scope>NUCLEOTIDE SEQUENCE [LARGE SCALE GENOMIC DNA]</scope>
    <source>
        <strain evidence="2 3">BT442</strain>
    </source>
</reference>
<name>A0ABS3QA52_9BACT</name>
<dbReference type="InterPro" id="IPR010982">
    <property type="entry name" value="Lambda_DNA-bd_dom_sf"/>
</dbReference>
<keyword evidence="3" id="KW-1185">Reference proteome</keyword>
<protein>
    <recommendedName>
        <fullName evidence="4">XRE family transcriptional regulator</fullName>
    </recommendedName>
</protein>
<evidence type="ECO:0000313" key="2">
    <source>
        <dbReference type="EMBL" id="MBO2007719.1"/>
    </source>
</evidence>
<gene>
    <name evidence="2" type="ORF">J4E00_01560</name>
</gene>
<sequence length="188" mass="20028">MSTSDQLRAVRAHFGFSQPALAPWLGLSRALLASIETGREQLPAHARPWLRPWLAALAQAAPEAAPASEAAPAPTLPPGAPPPVAARWAECHYQAQRLRQQQAGLQATHRTAARRLAAGPLLRAALPAPGPDVPDAPAVALRRRWLARLLEAATDALRPEAPGSPLAVALLEARRQGYLHEAAWLEGL</sequence>
<feature type="compositionally biased region" description="Pro residues" evidence="1">
    <location>
        <begin position="74"/>
        <end position="84"/>
    </location>
</feature>
<organism evidence="2 3">
    <name type="scientific">Hymenobacter negativus</name>
    <dbReference type="NCBI Taxonomy" id="2795026"/>
    <lineage>
        <taxon>Bacteria</taxon>
        <taxon>Pseudomonadati</taxon>
        <taxon>Bacteroidota</taxon>
        <taxon>Cytophagia</taxon>
        <taxon>Cytophagales</taxon>
        <taxon>Hymenobacteraceae</taxon>
        <taxon>Hymenobacter</taxon>
    </lineage>
</organism>
<evidence type="ECO:0008006" key="4">
    <source>
        <dbReference type="Google" id="ProtNLM"/>
    </source>
</evidence>